<evidence type="ECO:0000313" key="2">
    <source>
        <dbReference type="Proteomes" id="UP000229385"/>
    </source>
</evidence>
<proteinExistence type="predicted"/>
<gene>
    <name evidence="1" type="ORF">CO174_02115</name>
</gene>
<protein>
    <submittedName>
        <fullName evidence="1">Uncharacterized protein</fullName>
    </submittedName>
</protein>
<dbReference type="EMBL" id="PFWU01000028">
    <property type="protein sequence ID" value="PJA45619.1"/>
    <property type="molecule type" value="Genomic_DNA"/>
</dbReference>
<reference evidence="2" key="1">
    <citation type="submission" date="2017-09" db="EMBL/GenBank/DDBJ databases">
        <title>Depth-based differentiation of microbial function through sediment-hosted aquifers and enrichment of novel symbionts in the deep terrestrial subsurface.</title>
        <authorList>
            <person name="Probst A.J."/>
            <person name="Ladd B."/>
            <person name="Jarett J.K."/>
            <person name="Geller-Mcgrath D.E."/>
            <person name="Sieber C.M.K."/>
            <person name="Emerson J.B."/>
            <person name="Anantharaman K."/>
            <person name="Thomas B.C."/>
            <person name="Malmstrom R."/>
            <person name="Stieglmeier M."/>
            <person name="Klingl A."/>
            <person name="Woyke T."/>
            <person name="Ryan C.M."/>
            <person name="Banfield J.F."/>
        </authorList>
    </citation>
    <scope>NUCLEOTIDE SEQUENCE [LARGE SCALE GENOMIC DNA]</scope>
</reference>
<sequence length="347" mass="38790">MSPKISLGIAFLLFVLAVVGVKLWMNQPEASVLNTQVPTEAEPSFDETFHLYEEQLVQLVEEQDPTAALTELDRLMQAEPFVLDNCHELLHEIGYASFLKYETFAAAISYQDDICNSGYFHGVIEQYFGSIDDILPAMEEVCKGETLGTLQSWECHHGVGHGFMYYSGNNVDQSIIYCEQYPSLFQASACVNGVYMEVFNLDDSTREDRLPETRDPFTYCEEAPSIGRDDCFVYAPTYYLATHRDDFTGLMHWCDGALGDDRESCFLGAGSELMKRSMDDPALVERICLTADSPSDQDCLTGAVSQAVFHLADLNQVLNTVCSAWSLTNQVDCFEQAQSIAQTYSVP</sequence>
<accession>A0A2M7XCM7</accession>
<organism evidence="1 2">
    <name type="scientific">Candidatus Uhrbacteria bacterium CG_4_9_14_3_um_filter_50_9</name>
    <dbReference type="NCBI Taxonomy" id="1975035"/>
    <lineage>
        <taxon>Bacteria</taxon>
        <taxon>Candidatus Uhriibacteriota</taxon>
    </lineage>
</organism>
<dbReference type="AlphaFoldDB" id="A0A2M7XCM7"/>
<dbReference type="Proteomes" id="UP000229385">
    <property type="component" value="Unassembled WGS sequence"/>
</dbReference>
<name>A0A2M7XCM7_9BACT</name>
<comment type="caution">
    <text evidence="1">The sequence shown here is derived from an EMBL/GenBank/DDBJ whole genome shotgun (WGS) entry which is preliminary data.</text>
</comment>
<evidence type="ECO:0000313" key="1">
    <source>
        <dbReference type="EMBL" id="PJA45619.1"/>
    </source>
</evidence>